<gene>
    <name evidence="3" type="ORF">UFOPK3662_01047</name>
</gene>
<name>A0A6J7IA99_9ZZZZ</name>
<evidence type="ECO:0000256" key="2">
    <source>
        <dbReference type="SAM" id="Phobius"/>
    </source>
</evidence>
<organism evidence="3">
    <name type="scientific">freshwater metagenome</name>
    <dbReference type="NCBI Taxonomy" id="449393"/>
    <lineage>
        <taxon>unclassified sequences</taxon>
        <taxon>metagenomes</taxon>
        <taxon>ecological metagenomes</taxon>
    </lineage>
</organism>
<proteinExistence type="predicted"/>
<dbReference type="EMBL" id="CAFBMW010000006">
    <property type="protein sequence ID" value="CAB4928043.1"/>
    <property type="molecule type" value="Genomic_DNA"/>
</dbReference>
<sequence length="72" mass="8093">MDDAQWTWWSLSSYGDPGGVIACALVLGLLGMRMLPSTRRWAPRGNARRIRPVPARRGGDGRDPRRPHALQR</sequence>
<keyword evidence="2" id="KW-1133">Transmembrane helix</keyword>
<protein>
    <submittedName>
        <fullName evidence="3">Unannotated protein</fullName>
    </submittedName>
</protein>
<feature type="transmembrane region" description="Helical" evidence="2">
    <location>
        <begin position="18"/>
        <end position="35"/>
    </location>
</feature>
<dbReference type="AlphaFoldDB" id="A0A6J7IA99"/>
<accession>A0A6J7IA99</accession>
<keyword evidence="2" id="KW-0472">Membrane</keyword>
<feature type="region of interest" description="Disordered" evidence="1">
    <location>
        <begin position="43"/>
        <end position="72"/>
    </location>
</feature>
<feature type="compositionally biased region" description="Basic and acidic residues" evidence="1">
    <location>
        <begin position="57"/>
        <end position="66"/>
    </location>
</feature>
<evidence type="ECO:0000256" key="1">
    <source>
        <dbReference type="SAM" id="MobiDB-lite"/>
    </source>
</evidence>
<evidence type="ECO:0000313" key="3">
    <source>
        <dbReference type="EMBL" id="CAB4928043.1"/>
    </source>
</evidence>
<reference evidence="3" key="1">
    <citation type="submission" date="2020-05" db="EMBL/GenBank/DDBJ databases">
        <authorList>
            <person name="Chiriac C."/>
            <person name="Salcher M."/>
            <person name="Ghai R."/>
            <person name="Kavagutti S V."/>
        </authorList>
    </citation>
    <scope>NUCLEOTIDE SEQUENCE</scope>
</reference>
<keyword evidence="2" id="KW-0812">Transmembrane</keyword>